<feature type="domain" description="ZP-C" evidence="2">
    <location>
        <begin position="62"/>
        <end position="120"/>
    </location>
</feature>
<feature type="region of interest" description="Disordered" evidence="1">
    <location>
        <begin position="151"/>
        <end position="175"/>
    </location>
</feature>
<comment type="caution">
    <text evidence="3">The sequence shown here is derived from an EMBL/GenBank/DDBJ whole genome shotgun (WGS) entry which is preliminary data.</text>
</comment>
<name>A0A9Q1DW55_CONCO</name>
<dbReference type="Gene3D" id="2.60.40.4100">
    <property type="entry name" value="Zona pellucida, ZP-C domain"/>
    <property type="match status" value="1"/>
</dbReference>
<dbReference type="EMBL" id="JAFJMO010000003">
    <property type="protein sequence ID" value="KAJ8282877.1"/>
    <property type="molecule type" value="Genomic_DNA"/>
</dbReference>
<dbReference type="PANTHER" id="PTHR11576">
    <property type="entry name" value="ZONA PELLUCIDA SPERM-BINDING PROTEIN 3"/>
    <property type="match status" value="1"/>
</dbReference>
<dbReference type="Pfam" id="PF00100">
    <property type="entry name" value="Zona_pellucida"/>
    <property type="match status" value="1"/>
</dbReference>
<dbReference type="OrthoDB" id="8880842at2759"/>
<dbReference type="GO" id="GO:0035803">
    <property type="term" value="P:egg coat formation"/>
    <property type="evidence" value="ECO:0007669"/>
    <property type="project" value="TreeGrafter"/>
</dbReference>
<evidence type="ECO:0000313" key="3">
    <source>
        <dbReference type="EMBL" id="KAJ8282877.1"/>
    </source>
</evidence>
<evidence type="ECO:0000313" key="4">
    <source>
        <dbReference type="Proteomes" id="UP001152803"/>
    </source>
</evidence>
<dbReference type="GO" id="GO:0031012">
    <property type="term" value="C:extracellular matrix"/>
    <property type="evidence" value="ECO:0007669"/>
    <property type="project" value="TreeGrafter"/>
</dbReference>
<keyword evidence="4" id="KW-1185">Reference proteome</keyword>
<dbReference type="PANTHER" id="PTHR11576:SF2">
    <property type="entry name" value="ZONA PELLUCIDA SPERM-BINDING PROTEIN 3"/>
    <property type="match status" value="1"/>
</dbReference>
<dbReference type="GO" id="GO:0032190">
    <property type="term" value="F:acrosin binding"/>
    <property type="evidence" value="ECO:0007669"/>
    <property type="project" value="TreeGrafter"/>
</dbReference>
<evidence type="ECO:0000256" key="1">
    <source>
        <dbReference type="SAM" id="MobiDB-lite"/>
    </source>
</evidence>
<protein>
    <recommendedName>
        <fullName evidence="2">ZP-C domain-containing protein</fullName>
    </recommendedName>
</protein>
<reference evidence="3" key="1">
    <citation type="journal article" date="2023" name="Science">
        <title>Genome structures resolve the early diversification of teleost fishes.</title>
        <authorList>
            <person name="Parey E."/>
            <person name="Louis A."/>
            <person name="Montfort J."/>
            <person name="Bouchez O."/>
            <person name="Roques C."/>
            <person name="Iampietro C."/>
            <person name="Lluch J."/>
            <person name="Castinel A."/>
            <person name="Donnadieu C."/>
            <person name="Desvignes T."/>
            <person name="Floi Bucao C."/>
            <person name="Jouanno E."/>
            <person name="Wen M."/>
            <person name="Mejri S."/>
            <person name="Dirks R."/>
            <person name="Jansen H."/>
            <person name="Henkel C."/>
            <person name="Chen W.J."/>
            <person name="Zahm M."/>
            <person name="Cabau C."/>
            <person name="Klopp C."/>
            <person name="Thompson A.W."/>
            <person name="Robinson-Rechavi M."/>
            <person name="Braasch I."/>
            <person name="Lecointre G."/>
            <person name="Bobe J."/>
            <person name="Postlethwait J.H."/>
            <person name="Berthelot C."/>
            <person name="Roest Crollius H."/>
            <person name="Guiguen Y."/>
        </authorList>
    </citation>
    <scope>NUCLEOTIDE SEQUENCE</scope>
    <source>
        <strain evidence="3">Concon-B</strain>
    </source>
</reference>
<dbReference type="InterPro" id="IPR042235">
    <property type="entry name" value="ZP-C_dom"/>
</dbReference>
<dbReference type="GO" id="GO:0007339">
    <property type="term" value="P:binding of sperm to zona pellucida"/>
    <property type="evidence" value="ECO:0007669"/>
    <property type="project" value="TreeGrafter"/>
</dbReference>
<gene>
    <name evidence="3" type="ORF">COCON_G00053960</name>
</gene>
<dbReference type="GO" id="GO:2000344">
    <property type="term" value="P:positive regulation of acrosome reaction"/>
    <property type="evidence" value="ECO:0007669"/>
    <property type="project" value="TreeGrafter"/>
</dbReference>
<organism evidence="3 4">
    <name type="scientific">Conger conger</name>
    <name type="common">Conger eel</name>
    <name type="synonym">Muraena conger</name>
    <dbReference type="NCBI Taxonomy" id="82655"/>
    <lineage>
        <taxon>Eukaryota</taxon>
        <taxon>Metazoa</taxon>
        <taxon>Chordata</taxon>
        <taxon>Craniata</taxon>
        <taxon>Vertebrata</taxon>
        <taxon>Euteleostomi</taxon>
        <taxon>Actinopterygii</taxon>
        <taxon>Neopterygii</taxon>
        <taxon>Teleostei</taxon>
        <taxon>Anguilliformes</taxon>
        <taxon>Congridae</taxon>
        <taxon>Conger</taxon>
    </lineage>
</organism>
<evidence type="ECO:0000259" key="2">
    <source>
        <dbReference type="Pfam" id="PF00100"/>
    </source>
</evidence>
<dbReference type="InterPro" id="IPR055355">
    <property type="entry name" value="ZP-C"/>
</dbReference>
<accession>A0A9Q1DW55</accession>
<dbReference type="Proteomes" id="UP001152803">
    <property type="component" value="Unassembled WGS sequence"/>
</dbReference>
<proteinExistence type="predicted"/>
<sequence>MYSGVLPSADLHLHGNLIIRGARTELPIECHSRWQRRSRGDRAPHLEIRHLLGRRGRSVMKDWSGPRNATVFQQGEPVSLEAAVDGQSHLPLRVYVDRCVTTLSSDPLSEPSYDIIANHGLVHPTSSFHLCGSLALTAAGHSWRSVDGDGAACPGTAPAGRQSSPTLHQERPHHQTPVWVHSKRCHALIGRASCQSVISNPCAQ</sequence>
<dbReference type="AlphaFoldDB" id="A0A9Q1DW55"/>